<evidence type="ECO:0000313" key="3">
    <source>
        <dbReference type="Proteomes" id="UP000829364"/>
    </source>
</evidence>
<reference evidence="2" key="1">
    <citation type="submission" date="2021-11" db="EMBL/GenBank/DDBJ databases">
        <title>Purpureocillium_takamizusanense_genome.</title>
        <authorList>
            <person name="Nguyen N.-H."/>
        </authorList>
    </citation>
    <scope>NUCLEOTIDE SEQUENCE</scope>
    <source>
        <strain evidence="2">PT3</strain>
    </source>
</reference>
<dbReference type="Proteomes" id="UP000829364">
    <property type="component" value="Chromosome 10"/>
</dbReference>
<dbReference type="EMBL" id="CP086363">
    <property type="protein sequence ID" value="UNI23758.1"/>
    <property type="molecule type" value="Genomic_DNA"/>
</dbReference>
<protein>
    <submittedName>
        <fullName evidence="2">Uncharacterized protein</fullName>
    </submittedName>
</protein>
<proteinExistence type="predicted"/>
<keyword evidence="3" id="KW-1185">Reference proteome</keyword>
<feature type="compositionally biased region" description="Basic residues" evidence="1">
    <location>
        <begin position="97"/>
        <end position="107"/>
    </location>
</feature>
<dbReference type="RefSeq" id="XP_047847239.1">
    <property type="nucleotide sequence ID" value="XM_047991228.1"/>
</dbReference>
<dbReference type="KEGG" id="ptkz:JDV02_009559"/>
<dbReference type="AlphaFoldDB" id="A0A9Q8QP37"/>
<sequence>MERVVNPIQPTKKAIEAKLPDGTSRARASLSVVQYVTRRGTSLSQREQHDHRQRNTRRVMGQTPMPWQLLRHRFHSIAPSPSRPPGPVPCSSGNESKKKKKQGTSGG</sequence>
<feature type="region of interest" description="Disordered" evidence="1">
    <location>
        <begin position="74"/>
        <end position="107"/>
    </location>
</feature>
<name>A0A9Q8QP37_9HYPO</name>
<accession>A0A9Q8QP37</accession>
<feature type="region of interest" description="Disordered" evidence="1">
    <location>
        <begin position="37"/>
        <end position="62"/>
    </location>
</feature>
<gene>
    <name evidence="2" type="ORF">JDV02_009559</name>
</gene>
<dbReference type="GeneID" id="72071504"/>
<evidence type="ECO:0000256" key="1">
    <source>
        <dbReference type="SAM" id="MobiDB-lite"/>
    </source>
</evidence>
<organism evidence="2 3">
    <name type="scientific">Purpureocillium takamizusanense</name>
    <dbReference type="NCBI Taxonomy" id="2060973"/>
    <lineage>
        <taxon>Eukaryota</taxon>
        <taxon>Fungi</taxon>
        <taxon>Dikarya</taxon>
        <taxon>Ascomycota</taxon>
        <taxon>Pezizomycotina</taxon>
        <taxon>Sordariomycetes</taxon>
        <taxon>Hypocreomycetidae</taxon>
        <taxon>Hypocreales</taxon>
        <taxon>Ophiocordycipitaceae</taxon>
        <taxon>Purpureocillium</taxon>
    </lineage>
</organism>
<evidence type="ECO:0000313" key="2">
    <source>
        <dbReference type="EMBL" id="UNI23758.1"/>
    </source>
</evidence>